<dbReference type="AlphaFoldDB" id="A0A4Z1IM66"/>
<comment type="caution">
    <text evidence="2">The sequence shown here is derived from an EMBL/GenBank/DDBJ whole genome shotgun (WGS) entry which is preliminary data.</text>
</comment>
<reference evidence="2 3" key="1">
    <citation type="submission" date="2017-12" db="EMBL/GenBank/DDBJ databases">
        <title>Comparative genomics of Botrytis spp.</title>
        <authorList>
            <person name="Valero-Jimenez C.A."/>
            <person name="Tapia P."/>
            <person name="Veloso J."/>
            <person name="Silva-Moreno E."/>
            <person name="Staats M."/>
            <person name="Valdes J.H."/>
            <person name="Van Kan J.A.L."/>
        </authorList>
    </citation>
    <scope>NUCLEOTIDE SEQUENCE [LARGE SCALE GENOMIC DNA]</scope>
    <source>
        <strain evidence="2 3">MUCL2120</strain>
    </source>
</reference>
<dbReference type="InterPro" id="IPR038305">
    <property type="entry name" value="HeLo_sf"/>
</dbReference>
<keyword evidence="3" id="KW-1185">Reference proteome</keyword>
<dbReference type="InterPro" id="IPR029498">
    <property type="entry name" value="HeLo_dom"/>
</dbReference>
<proteinExistence type="predicted"/>
<protein>
    <recommendedName>
        <fullName evidence="1">Prion-inhibition and propagation HeLo domain-containing protein</fullName>
    </recommendedName>
</protein>
<sequence length="276" mass="30593">METAGLVIGGISLASLFNACVDSFRLVQIAKDAGIDFETCTIQLDLLQLRLTRWGSDVHIEEQEPAIGSDDWAKVKAAFQSLANLFQRASEKSFEIPDSNELHTSTRRTSQKIRDLAARYQKAKGKTEGGRGKLTTMQKCKWAVQTAEDMQKLLNDIVLILTPIENLVPIELDELSKFNSQSLEIVTRAMAKCSVDPLLEQQLENLNPRRYAARAMVADNHVGAFARFNVGDTGLIDKGAKNRKYNPNGSDVIGNTVTGEGRMHVGDDYSGRSFWD</sequence>
<dbReference type="Proteomes" id="UP000297452">
    <property type="component" value="Unassembled WGS sequence"/>
</dbReference>
<gene>
    <name evidence="2" type="ORF">BOTNAR_0109g00050</name>
</gene>
<dbReference type="EMBL" id="PQXJ01000109">
    <property type="protein sequence ID" value="TGO62729.1"/>
    <property type="molecule type" value="Genomic_DNA"/>
</dbReference>
<dbReference type="Gene3D" id="1.20.120.1020">
    <property type="entry name" value="Prion-inhibition and propagation, HeLo domain"/>
    <property type="match status" value="1"/>
</dbReference>
<dbReference type="Pfam" id="PF14479">
    <property type="entry name" value="HeLo"/>
    <property type="match status" value="1"/>
</dbReference>
<evidence type="ECO:0000313" key="3">
    <source>
        <dbReference type="Proteomes" id="UP000297452"/>
    </source>
</evidence>
<organism evidence="2 3">
    <name type="scientific">Botryotinia narcissicola</name>
    <dbReference type="NCBI Taxonomy" id="278944"/>
    <lineage>
        <taxon>Eukaryota</taxon>
        <taxon>Fungi</taxon>
        <taxon>Dikarya</taxon>
        <taxon>Ascomycota</taxon>
        <taxon>Pezizomycotina</taxon>
        <taxon>Leotiomycetes</taxon>
        <taxon>Helotiales</taxon>
        <taxon>Sclerotiniaceae</taxon>
        <taxon>Botryotinia</taxon>
    </lineage>
</organism>
<evidence type="ECO:0000313" key="2">
    <source>
        <dbReference type="EMBL" id="TGO62729.1"/>
    </source>
</evidence>
<name>A0A4Z1IM66_9HELO</name>
<evidence type="ECO:0000259" key="1">
    <source>
        <dbReference type="Pfam" id="PF14479"/>
    </source>
</evidence>
<accession>A0A4Z1IM66</accession>
<feature type="domain" description="Prion-inhibition and propagation HeLo" evidence="1">
    <location>
        <begin position="5"/>
        <end position="179"/>
    </location>
</feature>
<dbReference type="STRING" id="278944.A0A4Z1IM66"/>
<dbReference type="OrthoDB" id="20872at2759"/>